<feature type="region of interest" description="Disordered" evidence="2">
    <location>
        <begin position="299"/>
        <end position="441"/>
    </location>
</feature>
<reference evidence="3 4" key="1">
    <citation type="journal article" date="2018" name="BMC Genomics">
        <title>Genomic evidence for intraspecific hybridization in a clonal and extremely halotolerant yeast.</title>
        <authorList>
            <person name="Gostincar C."/>
            <person name="Stajich J.E."/>
            <person name="Zupancic J."/>
            <person name="Zalar P."/>
            <person name="Gunde-Cimerman N."/>
        </authorList>
    </citation>
    <scope>NUCLEOTIDE SEQUENCE [LARGE SCALE GENOMIC DNA]</scope>
    <source>
        <strain evidence="3 4">EXF-171</strain>
    </source>
</reference>
<comment type="caution">
    <text evidence="3">The sequence shown here is derived from an EMBL/GenBank/DDBJ whole genome shotgun (WGS) entry which is preliminary data.</text>
</comment>
<keyword evidence="1" id="KW-0732">Signal</keyword>
<gene>
    <name evidence="3" type="ORF">D0862_09369</name>
</gene>
<accession>A0A3M7FVN3</accession>
<dbReference type="AlphaFoldDB" id="A0A3M7FVN3"/>
<dbReference type="InterPro" id="IPR000420">
    <property type="entry name" value="Yeast_PIR_rpt"/>
</dbReference>
<dbReference type="GO" id="GO:0005199">
    <property type="term" value="F:structural constituent of cell wall"/>
    <property type="evidence" value="ECO:0007669"/>
    <property type="project" value="InterPro"/>
</dbReference>
<evidence type="ECO:0000256" key="2">
    <source>
        <dbReference type="SAM" id="MobiDB-lite"/>
    </source>
</evidence>
<dbReference type="VEuPathDB" id="FungiDB:BTJ68_11371"/>
<dbReference type="Proteomes" id="UP000281468">
    <property type="component" value="Unassembled WGS sequence"/>
</dbReference>
<name>A0A3M7FVN3_HORWE</name>
<feature type="compositionally biased region" description="Low complexity" evidence="2">
    <location>
        <begin position="312"/>
        <end position="374"/>
    </location>
</feature>
<dbReference type="Pfam" id="PF00399">
    <property type="entry name" value="PIR"/>
    <property type="match status" value="1"/>
</dbReference>
<protein>
    <submittedName>
        <fullName evidence="3">Uncharacterized protein</fullName>
    </submittedName>
</protein>
<dbReference type="EMBL" id="QWIQ01000340">
    <property type="protein sequence ID" value="RMY92890.1"/>
    <property type="molecule type" value="Genomic_DNA"/>
</dbReference>
<evidence type="ECO:0000256" key="1">
    <source>
        <dbReference type="ARBA" id="ARBA00022729"/>
    </source>
</evidence>
<dbReference type="PROSITE" id="PS50256">
    <property type="entry name" value="PIR_REPEAT_2"/>
    <property type="match status" value="1"/>
</dbReference>
<proteinExistence type="predicted"/>
<evidence type="ECO:0000313" key="3">
    <source>
        <dbReference type="EMBL" id="RMY92890.1"/>
    </source>
</evidence>
<organism evidence="3 4">
    <name type="scientific">Hortaea werneckii</name>
    <name type="common">Black yeast</name>
    <name type="synonym">Cladosporium werneckii</name>
    <dbReference type="NCBI Taxonomy" id="91943"/>
    <lineage>
        <taxon>Eukaryota</taxon>
        <taxon>Fungi</taxon>
        <taxon>Dikarya</taxon>
        <taxon>Ascomycota</taxon>
        <taxon>Pezizomycotina</taxon>
        <taxon>Dothideomycetes</taxon>
        <taxon>Dothideomycetidae</taxon>
        <taxon>Mycosphaerellales</taxon>
        <taxon>Teratosphaeriaceae</taxon>
        <taxon>Hortaea</taxon>
    </lineage>
</organism>
<evidence type="ECO:0000313" key="4">
    <source>
        <dbReference type="Proteomes" id="UP000281468"/>
    </source>
</evidence>
<sequence>MTLQEAGDRALGLNQASTCNAQDASMPPMTAHSVLSISQLISAICYHTAFGCLLPSDGMGYGEADSSQLECSQINNAAAANGRVYKCTTSIFIDAIFNTHHINNMKIRRSAAAAALAASGAYAQTTAAPPPYGAGSSSPAPTPTSSTSYVTLTIDDCPTMSMETMITITNGITLTVCPECEMMSSSSAKPTGPGYTTTYTTTYMSLCPTGMVPATYTVTESCTDDKPTWTPGPTHIPDGFTVTEKECTVCGKETPTVTITEPCGCKATNGVPVTNPAANTTPAGGNNGGIPPAATGPACNGDDCSGSGNQTPGGNTPSGNTPSGNTPSGNTPSGNTPSGNTPSGNTPSGGNSPSCDGDNCSGSGSAPPSGGSPACEGDNCDGSGSGSAAPDGSSPVTQIGDGQIQAPTGGASSPSCTGDDCPGSANTSPAPSAGGSNGGGNAPYPTTMESCPGPNCRAVASSYPSGVDYGNTSNIVPSPGAATGLGTNLFTTLITAALAVAGLAFML</sequence>
<feature type="compositionally biased region" description="Low complexity" evidence="2">
    <location>
        <begin position="386"/>
        <end position="395"/>
    </location>
</feature>